<reference evidence="2 3" key="1">
    <citation type="submission" date="2024-05" db="EMBL/GenBank/DDBJ databases">
        <title>Culex pipiens pipiens assembly and annotation.</title>
        <authorList>
            <person name="Alout H."/>
            <person name="Durand T."/>
        </authorList>
    </citation>
    <scope>NUCLEOTIDE SEQUENCE [LARGE SCALE GENOMIC DNA]</scope>
    <source>
        <strain evidence="2">HA-2024</strain>
        <tissue evidence="2">Whole body</tissue>
    </source>
</reference>
<dbReference type="EMBL" id="JBEHCU010005570">
    <property type="protein sequence ID" value="KAL1399386.1"/>
    <property type="molecule type" value="Genomic_DNA"/>
</dbReference>
<evidence type="ECO:0000256" key="1">
    <source>
        <dbReference type="SAM" id="MobiDB-lite"/>
    </source>
</evidence>
<dbReference type="Proteomes" id="UP001562425">
    <property type="component" value="Unassembled WGS sequence"/>
</dbReference>
<evidence type="ECO:0000313" key="3">
    <source>
        <dbReference type="Proteomes" id="UP001562425"/>
    </source>
</evidence>
<accession>A0ABD1DI53</accession>
<name>A0ABD1DI53_CULPP</name>
<sequence>MRSRLASLIVVKQEPLDDYGVVPPVGAVELNNNNGSGVSSAAGQSVSGHGYYSCYAFGNPVPSVCYGGQQDLNNNNQQQSQAQQDFHLFHEKKYYTHARAHLAPPSATMDGSKKSKPKTAVLVAKPAKINDPAVFKPVP</sequence>
<feature type="region of interest" description="Disordered" evidence="1">
    <location>
        <begin position="103"/>
        <end position="124"/>
    </location>
</feature>
<dbReference type="AlphaFoldDB" id="A0ABD1DI53"/>
<protein>
    <submittedName>
        <fullName evidence="2">Uncharacterized protein</fullName>
    </submittedName>
</protein>
<gene>
    <name evidence="2" type="ORF">pipiens_001188</name>
</gene>
<comment type="caution">
    <text evidence="2">The sequence shown here is derived from an EMBL/GenBank/DDBJ whole genome shotgun (WGS) entry which is preliminary data.</text>
</comment>
<proteinExistence type="predicted"/>
<evidence type="ECO:0000313" key="2">
    <source>
        <dbReference type="EMBL" id="KAL1399386.1"/>
    </source>
</evidence>
<organism evidence="2 3">
    <name type="scientific">Culex pipiens pipiens</name>
    <name type="common">Northern house mosquito</name>
    <dbReference type="NCBI Taxonomy" id="38569"/>
    <lineage>
        <taxon>Eukaryota</taxon>
        <taxon>Metazoa</taxon>
        <taxon>Ecdysozoa</taxon>
        <taxon>Arthropoda</taxon>
        <taxon>Hexapoda</taxon>
        <taxon>Insecta</taxon>
        <taxon>Pterygota</taxon>
        <taxon>Neoptera</taxon>
        <taxon>Endopterygota</taxon>
        <taxon>Diptera</taxon>
        <taxon>Nematocera</taxon>
        <taxon>Culicoidea</taxon>
        <taxon>Culicidae</taxon>
        <taxon>Culicinae</taxon>
        <taxon>Culicini</taxon>
        <taxon>Culex</taxon>
        <taxon>Culex</taxon>
    </lineage>
</organism>
<keyword evidence="3" id="KW-1185">Reference proteome</keyword>